<dbReference type="PANTHER" id="PTHR39586">
    <property type="entry name" value="CYTOPLASMIC PROTEIN-RELATED"/>
    <property type="match status" value="1"/>
</dbReference>
<gene>
    <name evidence="2" type="ORF">SAMN05216193_107299</name>
</gene>
<evidence type="ECO:0000313" key="3">
    <source>
        <dbReference type="Proteomes" id="UP000242957"/>
    </source>
</evidence>
<evidence type="ECO:0000313" key="2">
    <source>
        <dbReference type="EMBL" id="SDO09258.1"/>
    </source>
</evidence>
<proteinExistence type="predicted"/>
<dbReference type="AlphaFoldDB" id="A0A1H0GQY1"/>
<dbReference type="Proteomes" id="UP000242957">
    <property type="component" value="Unassembled WGS sequence"/>
</dbReference>
<dbReference type="PIRSF" id="PIRSF006257">
    <property type="entry name" value="UCP006257"/>
    <property type="match status" value="1"/>
</dbReference>
<sequence length="110" mass="12320">MDRRLPELADQLLLIERELRALGMWAAEPPSDAALASPEPFCVDTLALEEWLQWIFLPRMKLIIESEADLPHVSGIRAMAEMAYADQGARMLPLLEALGAFDHLISDFSS</sequence>
<name>A0A1H0GQY1_9PSED</name>
<dbReference type="InterPro" id="IPR036814">
    <property type="entry name" value="YqcC-like_sf"/>
</dbReference>
<dbReference type="InterPro" id="IPR007384">
    <property type="entry name" value="UCP006257"/>
</dbReference>
<dbReference type="GO" id="GO:0044010">
    <property type="term" value="P:single-species biofilm formation"/>
    <property type="evidence" value="ECO:0007669"/>
    <property type="project" value="TreeGrafter"/>
</dbReference>
<reference evidence="3" key="1">
    <citation type="submission" date="2016-10" db="EMBL/GenBank/DDBJ databases">
        <authorList>
            <person name="Varghese N."/>
            <person name="Submissions S."/>
        </authorList>
    </citation>
    <scope>NUCLEOTIDE SEQUENCE [LARGE SCALE GENOMIC DNA]</scope>
    <source>
        <strain evidence="3">JCM 21621</strain>
    </source>
</reference>
<feature type="domain" description="YqcC-like" evidence="1">
    <location>
        <begin position="8"/>
        <end position="104"/>
    </location>
</feature>
<dbReference type="Pfam" id="PF04287">
    <property type="entry name" value="DUF446"/>
    <property type="match status" value="1"/>
</dbReference>
<dbReference type="EMBL" id="FNIJ01000007">
    <property type="protein sequence ID" value="SDO09258.1"/>
    <property type="molecule type" value="Genomic_DNA"/>
</dbReference>
<protein>
    <submittedName>
        <fullName evidence="2">Uncharacterized conserved protein YqcC, DUF446 family</fullName>
    </submittedName>
</protein>
<dbReference type="Gene3D" id="1.20.1440.40">
    <property type="entry name" value="YqcC-like"/>
    <property type="match status" value="1"/>
</dbReference>
<dbReference type="SUPFAM" id="SSF158452">
    <property type="entry name" value="YqcC-like"/>
    <property type="match status" value="1"/>
</dbReference>
<dbReference type="RefSeq" id="WP_084312710.1">
    <property type="nucleotide sequence ID" value="NZ_FNIJ01000007.1"/>
</dbReference>
<keyword evidence="3" id="KW-1185">Reference proteome</keyword>
<organism evidence="2 3">
    <name type="scientific">Pseudomonas jinjuensis</name>
    <dbReference type="NCBI Taxonomy" id="198616"/>
    <lineage>
        <taxon>Bacteria</taxon>
        <taxon>Pseudomonadati</taxon>
        <taxon>Pseudomonadota</taxon>
        <taxon>Gammaproteobacteria</taxon>
        <taxon>Pseudomonadales</taxon>
        <taxon>Pseudomonadaceae</taxon>
        <taxon>Pseudomonas</taxon>
    </lineage>
</organism>
<accession>A0A1H0GQY1</accession>
<dbReference type="STRING" id="198616.SAMN05216193_107299"/>
<evidence type="ECO:0000259" key="1">
    <source>
        <dbReference type="Pfam" id="PF04287"/>
    </source>
</evidence>
<dbReference type="InterPro" id="IPR023376">
    <property type="entry name" value="YqcC-like_dom"/>
</dbReference>
<dbReference type="PANTHER" id="PTHR39586:SF1">
    <property type="entry name" value="CYTOPLASMIC PROTEIN"/>
    <property type="match status" value="1"/>
</dbReference>
<dbReference type="OrthoDB" id="8794567at2"/>